<dbReference type="AlphaFoldDB" id="A0AAV4X8H6"/>
<name>A0AAV4X8H6_CAEEX</name>
<protein>
    <submittedName>
        <fullName evidence="3">Nephrin</fullName>
    </submittedName>
</protein>
<dbReference type="PANTHER" id="PTHR23278">
    <property type="entry name" value="SIDESTEP PROTEIN"/>
    <property type="match status" value="1"/>
</dbReference>
<feature type="domain" description="Ig-like" evidence="2">
    <location>
        <begin position="30"/>
        <end position="130"/>
    </location>
</feature>
<sequence>MFIWLRFLNLFLFFFSFLAEPPQILVGVAGSSLDLPCNITAPTPDDSVALVLWYKDESTTPLYSLDARRGLLDQARHAASDLLNNRAYLSITHRPSTLKLKPLLEEDEGQYRCRVDFRKARTRNFDVILTVVEFILSKSLNEAHPTDTFKELTILLCRTDPLLIRKLSNPGRSSLSPSINSPGFSCKALYPVHGTPIRTPE</sequence>
<dbReference type="EMBL" id="BPLR01000013">
    <property type="protein sequence ID" value="GIY91462.1"/>
    <property type="molecule type" value="Genomic_DNA"/>
</dbReference>
<feature type="signal peptide" evidence="1">
    <location>
        <begin position="1"/>
        <end position="19"/>
    </location>
</feature>
<dbReference type="PANTHER" id="PTHR23278:SF19">
    <property type="entry name" value="OBSCURIN"/>
    <property type="match status" value="1"/>
</dbReference>
<dbReference type="InterPro" id="IPR013783">
    <property type="entry name" value="Ig-like_fold"/>
</dbReference>
<dbReference type="SMART" id="SM00409">
    <property type="entry name" value="IG"/>
    <property type="match status" value="1"/>
</dbReference>
<feature type="chain" id="PRO_5043573774" evidence="1">
    <location>
        <begin position="20"/>
        <end position="201"/>
    </location>
</feature>
<evidence type="ECO:0000313" key="4">
    <source>
        <dbReference type="Proteomes" id="UP001054945"/>
    </source>
</evidence>
<gene>
    <name evidence="3" type="primary">NPHS1_3</name>
    <name evidence="3" type="ORF">CEXT_198691</name>
</gene>
<dbReference type="InterPro" id="IPR036179">
    <property type="entry name" value="Ig-like_dom_sf"/>
</dbReference>
<evidence type="ECO:0000256" key="1">
    <source>
        <dbReference type="SAM" id="SignalP"/>
    </source>
</evidence>
<organism evidence="3 4">
    <name type="scientific">Caerostris extrusa</name>
    <name type="common">Bark spider</name>
    <name type="synonym">Caerostris bankana</name>
    <dbReference type="NCBI Taxonomy" id="172846"/>
    <lineage>
        <taxon>Eukaryota</taxon>
        <taxon>Metazoa</taxon>
        <taxon>Ecdysozoa</taxon>
        <taxon>Arthropoda</taxon>
        <taxon>Chelicerata</taxon>
        <taxon>Arachnida</taxon>
        <taxon>Araneae</taxon>
        <taxon>Araneomorphae</taxon>
        <taxon>Entelegynae</taxon>
        <taxon>Araneoidea</taxon>
        <taxon>Araneidae</taxon>
        <taxon>Caerostris</taxon>
    </lineage>
</organism>
<keyword evidence="4" id="KW-1185">Reference proteome</keyword>
<accession>A0AAV4X8H6</accession>
<dbReference type="InterPro" id="IPR007110">
    <property type="entry name" value="Ig-like_dom"/>
</dbReference>
<keyword evidence="1" id="KW-0732">Signal</keyword>
<dbReference type="SUPFAM" id="SSF48726">
    <property type="entry name" value="Immunoglobulin"/>
    <property type="match status" value="1"/>
</dbReference>
<dbReference type="PROSITE" id="PS50835">
    <property type="entry name" value="IG_LIKE"/>
    <property type="match status" value="1"/>
</dbReference>
<dbReference type="Gene3D" id="2.60.40.10">
    <property type="entry name" value="Immunoglobulins"/>
    <property type="match status" value="1"/>
</dbReference>
<reference evidence="3 4" key="1">
    <citation type="submission" date="2021-06" db="EMBL/GenBank/DDBJ databases">
        <title>Caerostris extrusa draft genome.</title>
        <authorList>
            <person name="Kono N."/>
            <person name="Arakawa K."/>
        </authorList>
    </citation>
    <scope>NUCLEOTIDE SEQUENCE [LARGE SCALE GENOMIC DNA]</scope>
</reference>
<dbReference type="InterPro" id="IPR003599">
    <property type="entry name" value="Ig_sub"/>
</dbReference>
<evidence type="ECO:0000313" key="3">
    <source>
        <dbReference type="EMBL" id="GIY91462.1"/>
    </source>
</evidence>
<evidence type="ECO:0000259" key="2">
    <source>
        <dbReference type="PROSITE" id="PS50835"/>
    </source>
</evidence>
<dbReference type="Proteomes" id="UP001054945">
    <property type="component" value="Unassembled WGS sequence"/>
</dbReference>
<comment type="caution">
    <text evidence="3">The sequence shown here is derived from an EMBL/GenBank/DDBJ whole genome shotgun (WGS) entry which is preliminary data.</text>
</comment>
<proteinExistence type="predicted"/>